<feature type="region of interest" description="Disordered" evidence="1">
    <location>
        <begin position="114"/>
        <end position="173"/>
    </location>
</feature>
<feature type="compositionally biased region" description="Low complexity" evidence="1">
    <location>
        <begin position="219"/>
        <end position="232"/>
    </location>
</feature>
<feature type="region of interest" description="Disordered" evidence="1">
    <location>
        <begin position="1"/>
        <end position="93"/>
    </location>
</feature>
<reference evidence="3" key="2">
    <citation type="submission" date="2015-01" db="EMBL/GenBank/DDBJ databases">
        <title>Evolutionary Origins and Diversification of the Mycorrhizal Mutualists.</title>
        <authorList>
            <consortium name="DOE Joint Genome Institute"/>
            <consortium name="Mycorrhizal Genomics Consortium"/>
            <person name="Kohler A."/>
            <person name="Kuo A."/>
            <person name="Nagy L.G."/>
            <person name="Floudas D."/>
            <person name="Copeland A."/>
            <person name="Barry K.W."/>
            <person name="Cichocki N."/>
            <person name="Veneault-Fourrey C."/>
            <person name="LaButti K."/>
            <person name="Lindquist E.A."/>
            <person name="Lipzen A."/>
            <person name="Lundell T."/>
            <person name="Morin E."/>
            <person name="Murat C."/>
            <person name="Riley R."/>
            <person name="Ohm R."/>
            <person name="Sun H."/>
            <person name="Tunlid A."/>
            <person name="Henrissat B."/>
            <person name="Grigoriev I.V."/>
            <person name="Hibbett D.S."/>
            <person name="Martin F."/>
        </authorList>
    </citation>
    <scope>NUCLEOTIDE SEQUENCE [LARGE SCALE GENOMIC DNA]</scope>
    <source>
        <strain evidence="3">F 1598</strain>
    </source>
</reference>
<sequence length="522" mass="59202">MARGRPPKRAQATRNISGLRNQSTHSSVFSDSTPQPTPPQSQAPSPDGDESDLDEDDEDLDLLIHFDSLKTNLANEEAHPDDGEELEDEELEEWEGFSKGDLAEAMVDLFQADDPSDLDWLPEKLKNKREKREKEKPKTYKKGPDVMSKSERTQRRHARATRDQGRLTGFGFKAPSYPVKVVGVKQPAKPPLMPADRPIMQPPSPGPIEMVPESPVPGPSRVRSSSVLSDPSTDNEAAAGQELADVDENESGAKNRNVPEADMNEDKSEDWESELEEEIKDHLQKNSKTLPLSQVNQLLIISNFTTLRLKRLSRTQAGLEIAQQWHEGQARHYQIFEKLPVEKRGGSANSRSWLHDEQIKTQTRNWLTSQKTGDVTPHRLQRALNGTIFPELNINPANPISKHTACRWLIKLGWHRTVVRKGVYMDGHERDDVVEYRNRVFLPAIARFEAQMAKHEGPELKKIMPELQEGQRRIIVQYHDECCFHASDEARILWLREGVQPLRKKGRGGLIHVSDFINEEDG</sequence>
<protein>
    <submittedName>
        <fullName evidence="2">Uncharacterized protein</fullName>
    </submittedName>
</protein>
<proteinExistence type="predicted"/>
<accession>A0A0C3F934</accession>
<name>A0A0C3F934_PILCF</name>
<dbReference type="PANTHER" id="PTHR35871">
    <property type="entry name" value="EXPRESSED PROTEIN"/>
    <property type="match status" value="1"/>
</dbReference>
<evidence type="ECO:0000256" key="1">
    <source>
        <dbReference type="SAM" id="MobiDB-lite"/>
    </source>
</evidence>
<evidence type="ECO:0000313" key="2">
    <source>
        <dbReference type="EMBL" id="KIM81130.1"/>
    </source>
</evidence>
<feature type="compositionally biased region" description="Acidic residues" evidence="1">
    <location>
        <begin position="267"/>
        <end position="278"/>
    </location>
</feature>
<feature type="compositionally biased region" description="Acidic residues" evidence="1">
    <location>
        <begin position="47"/>
        <end position="61"/>
    </location>
</feature>
<feature type="compositionally biased region" description="Basic and acidic residues" evidence="1">
    <location>
        <begin position="121"/>
        <end position="153"/>
    </location>
</feature>
<dbReference type="HOGENOM" id="CLU_005726_6_2_1"/>
<keyword evidence="3" id="KW-1185">Reference proteome</keyword>
<dbReference type="InParanoid" id="A0A0C3F934"/>
<dbReference type="Proteomes" id="UP000054166">
    <property type="component" value="Unassembled WGS sequence"/>
</dbReference>
<dbReference type="AlphaFoldDB" id="A0A0C3F934"/>
<dbReference type="EMBL" id="KN833000">
    <property type="protein sequence ID" value="KIM81130.1"/>
    <property type="molecule type" value="Genomic_DNA"/>
</dbReference>
<organism evidence="2 3">
    <name type="scientific">Piloderma croceum (strain F 1598)</name>
    <dbReference type="NCBI Taxonomy" id="765440"/>
    <lineage>
        <taxon>Eukaryota</taxon>
        <taxon>Fungi</taxon>
        <taxon>Dikarya</taxon>
        <taxon>Basidiomycota</taxon>
        <taxon>Agaricomycotina</taxon>
        <taxon>Agaricomycetes</taxon>
        <taxon>Agaricomycetidae</taxon>
        <taxon>Atheliales</taxon>
        <taxon>Atheliaceae</taxon>
        <taxon>Piloderma</taxon>
    </lineage>
</organism>
<evidence type="ECO:0000313" key="3">
    <source>
        <dbReference type="Proteomes" id="UP000054166"/>
    </source>
</evidence>
<feature type="region of interest" description="Disordered" evidence="1">
    <location>
        <begin position="186"/>
        <end position="278"/>
    </location>
</feature>
<dbReference type="STRING" id="765440.A0A0C3F934"/>
<dbReference type="OrthoDB" id="6511194at2759"/>
<feature type="compositionally biased region" description="Polar residues" evidence="1">
    <location>
        <begin position="12"/>
        <end position="31"/>
    </location>
</feature>
<dbReference type="PANTHER" id="PTHR35871:SF1">
    <property type="entry name" value="CXC1-LIKE CYSTEINE CLUSTER ASSOCIATED WITH KDZ TRANSPOSASES DOMAIN-CONTAINING PROTEIN"/>
    <property type="match status" value="1"/>
</dbReference>
<feature type="compositionally biased region" description="Acidic residues" evidence="1">
    <location>
        <begin position="82"/>
        <end position="93"/>
    </location>
</feature>
<reference evidence="2 3" key="1">
    <citation type="submission" date="2014-04" db="EMBL/GenBank/DDBJ databases">
        <authorList>
            <consortium name="DOE Joint Genome Institute"/>
            <person name="Kuo A."/>
            <person name="Tarkka M."/>
            <person name="Buscot F."/>
            <person name="Kohler A."/>
            <person name="Nagy L.G."/>
            <person name="Floudas D."/>
            <person name="Copeland A."/>
            <person name="Barry K.W."/>
            <person name="Cichocki N."/>
            <person name="Veneault-Fourrey C."/>
            <person name="LaButti K."/>
            <person name="Lindquist E.A."/>
            <person name="Lipzen A."/>
            <person name="Lundell T."/>
            <person name="Morin E."/>
            <person name="Murat C."/>
            <person name="Sun H."/>
            <person name="Tunlid A."/>
            <person name="Henrissat B."/>
            <person name="Grigoriev I.V."/>
            <person name="Hibbett D.S."/>
            <person name="Martin F."/>
            <person name="Nordberg H.P."/>
            <person name="Cantor M.N."/>
            <person name="Hua S.X."/>
        </authorList>
    </citation>
    <scope>NUCLEOTIDE SEQUENCE [LARGE SCALE GENOMIC DNA]</scope>
    <source>
        <strain evidence="2 3">F 1598</strain>
    </source>
</reference>
<gene>
    <name evidence="2" type="ORF">PILCRDRAFT_8836</name>
</gene>